<feature type="region of interest" description="Disordered" evidence="2">
    <location>
        <begin position="1033"/>
        <end position="1057"/>
    </location>
</feature>
<evidence type="ECO:0000256" key="2">
    <source>
        <dbReference type="SAM" id="MobiDB-lite"/>
    </source>
</evidence>
<evidence type="ECO:0000259" key="3">
    <source>
        <dbReference type="Pfam" id="PF10145"/>
    </source>
</evidence>
<dbReference type="OrthoDB" id="975149at2"/>
<evidence type="ECO:0000313" key="5">
    <source>
        <dbReference type="Proteomes" id="UP000317646"/>
    </source>
</evidence>
<feature type="compositionally biased region" description="Basic and acidic residues" evidence="2">
    <location>
        <begin position="640"/>
        <end position="670"/>
    </location>
</feature>
<protein>
    <recommendedName>
        <fullName evidence="3">Phage tail tape measure protein domain-containing protein</fullName>
    </recommendedName>
</protein>
<dbReference type="EMBL" id="RCYZ01000001">
    <property type="protein sequence ID" value="TPG71972.1"/>
    <property type="molecule type" value="Genomic_DNA"/>
</dbReference>
<accession>A0A502HE70</accession>
<evidence type="ECO:0000313" key="4">
    <source>
        <dbReference type="EMBL" id="TPG71972.1"/>
    </source>
</evidence>
<evidence type="ECO:0000256" key="1">
    <source>
        <dbReference type="SAM" id="Coils"/>
    </source>
</evidence>
<organism evidence="4 5">
    <name type="scientific">Hymenobacter nivis</name>
    <dbReference type="NCBI Taxonomy" id="1850093"/>
    <lineage>
        <taxon>Bacteria</taxon>
        <taxon>Pseudomonadati</taxon>
        <taxon>Bacteroidota</taxon>
        <taxon>Cytophagia</taxon>
        <taxon>Cytophagales</taxon>
        <taxon>Hymenobacteraceae</taxon>
        <taxon>Hymenobacter</taxon>
    </lineage>
</organism>
<feature type="domain" description="Phage tail tape measure protein" evidence="3">
    <location>
        <begin position="171"/>
        <end position="373"/>
    </location>
</feature>
<comment type="caution">
    <text evidence="4">The sequence shown here is derived from an EMBL/GenBank/DDBJ whole genome shotgun (WGS) entry which is preliminary data.</text>
</comment>
<keyword evidence="1" id="KW-0175">Coiled coil</keyword>
<name>A0A502HE70_9BACT</name>
<dbReference type="AlphaFoldDB" id="A0A502HE70"/>
<feature type="coiled-coil region" evidence="1">
    <location>
        <begin position="47"/>
        <end position="81"/>
    </location>
</feature>
<reference evidence="4 5" key="1">
    <citation type="journal article" date="2019" name="Environ. Microbiol.">
        <title>Species interactions and distinct microbial communities in high Arctic permafrost affected cryosols are associated with the CH4 and CO2 gas fluxes.</title>
        <authorList>
            <person name="Altshuler I."/>
            <person name="Hamel J."/>
            <person name="Turney S."/>
            <person name="Magnuson E."/>
            <person name="Levesque R."/>
            <person name="Greer C."/>
            <person name="Whyte L.G."/>
        </authorList>
    </citation>
    <scope>NUCLEOTIDE SEQUENCE [LARGE SCALE GENOMIC DNA]</scope>
    <source>
        <strain evidence="4 5">S9.2P</strain>
    </source>
</reference>
<gene>
    <name evidence="4" type="ORF">EAH73_01635</name>
</gene>
<feature type="region of interest" description="Disordered" evidence="2">
    <location>
        <begin position="622"/>
        <end position="670"/>
    </location>
</feature>
<dbReference type="InterPro" id="IPR010090">
    <property type="entry name" value="Phage_tape_meas"/>
</dbReference>
<keyword evidence="5" id="KW-1185">Reference proteome</keyword>
<dbReference type="Proteomes" id="UP000317646">
    <property type="component" value="Unassembled WGS sequence"/>
</dbReference>
<dbReference type="RefSeq" id="WP_140464560.1">
    <property type="nucleotide sequence ID" value="NZ_RCYZ01000001.1"/>
</dbReference>
<proteinExistence type="predicted"/>
<feature type="coiled-coil region" evidence="1">
    <location>
        <begin position="120"/>
        <end position="147"/>
    </location>
</feature>
<sequence>MATDKETRELEIVLNAQKANASIKELGAGFALMKNQLDKMAADDPRRAKLNQEFLELKDRLKGARDQANGLIETEEQLNKKNAEVILNGQKVNASFKNMTDSAEVLQKQLEHMNSDAPGRKKLLDDYHALQERIEGVKKEMGAAEKESSVFKEALAFAGVTVGAEAVLEGIKELGAEIVNTTKEVANLRGNINTLTGATGKDLDGLTTSVLAVSRTFSKDFNEVLQASNTLSKQMGVSQQEAMRLIQQGFLAGADAGGDFLDQVKEYAPQFKDAGFAAQEFIGHISQSATQGIFSDKGADVVKEFGLRIREQTKATTEALQSAFGSDFTKEIFDGINNGTITVEQALQRVGKEMDETKIPANQLQTVIADVFGGPGEDAGIDYLKSLKNVGKGVDELVDKTNVYTQRQERLLNSQTELAEAQNELTKSFEGGGTILDTLTNKSMTVLYTLLASLGATFKELFQPVQEVWGQLTQLAESMGWLSEGTMTAKSAGQLLGDVLHAIFTPTRLLWGVIADITKATVEWAKSSDNARGYLNLVAAPVRALYDLLSNGPAYFQGFSAAAAASFGTLGRVWQLVKDRNFSGASAEFATLGKSAGDAYRLAFTAATDKAVVTAATVQAGGEDPAAKRAAGGDGQADAVRQKAGEAAQKAREKERKDRKAAQDKADQERLDAVKKWVKEEGDAITARNVLRAQLDRDNISDELKRHDQQREKIFEAAGKQADALTGQELDYTERVKAIMAERDLQLRELQARFDQQAEQDRKAEIDKKIALNEADEQESVAKLQVKLAEGILNQQQYDEALFQAKQASRDRELAMVKAKNGEESAEYKKLNAEKLREQAAHTTKTKATEDGMVKFKKGLSAADKLLNDENVQFLADSLGKQTIAYRAFQVARKAAAIANIGVKVVEEVQTYWATAATLGPIAGPIYGTAMSALAIARGIGASAKIAGFAKGGATGDGMQVQGPTAAGSLSMLGAATGLRLGANGKLRDDSGFNVAGIVHENEYVIPAWLREDPQVLQVEDWLETRRLRGFAQGGATSDGGSQAGPPVPAAPGPTAADANQDRLLQVLTSLDGKLQDVQDWATQLQVVNDLLGLDRDLKKVKQVQNKSGIGTKPE</sequence>
<dbReference type="Pfam" id="PF10145">
    <property type="entry name" value="PhageMin_Tail"/>
    <property type="match status" value="1"/>
</dbReference>